<keyword evidence="3" id="KW-1185">Reference proteome</keyword>
<dbReference type="Proteomes" id="UP000664369">
    <property type="component" value="Unassembled WGS sequence"/>
</dbReference>
<evidence type="ECO:0000313" key="3">
    <source>
        <dbReference type="Proteomes" id="UP000664369"/>
    </source>
</evidence>
<gene>
    <name evidence="2" type="ORF">J4E00_11150</name>
</gene>
<protein>
    <submittedName>
        <fullName evidence="2">IS5 family transposase</fullName>
    </submittedName>
</protein>
<accession>A0ABS3QFY4</accession>
<organism evidence="2 3">
    <name type="scientific">Hymenobacter negativus</name>
    <dbReference type="NCBI Taxonomy" id="2795026"/>
    <lineage>
        <taxon>Bacteria</taxon>
        <taxon>Pseudomonadati</taxon>
        <taxon>Bacteroidota</taxon>
        <taxon>Cytophagia</taxon>
        <taxon>Cytophagales</taxon>
        <taxon>Hymenobacteraceae</taxon>
        <taxon>Hymenobacter</taxon>
    </lineage>
</organism>
<dbReference type="RefSeq" id="WP_208175475.1">
    <property type="nucleotide sequence ID" value="NZ_JAGETZ010000004.1"/>
</dbReference>
<proteinExistence type="predicted"/>
<dbReference type="PANTHER" id="PTHR30007">
    <property type="entry name" value="PHP DOMAIN PROTEIN"/>
    <property type="match status" value="1"/>
</dbReference>
<dbReference type="InterPro" id="IPR002559">
    <property type="entry name" value="Transposase_11"/>
</dbReference>
<dbReference type="EMBL" id="JAGETZ010000004">
    <property type="protein sequence ID" value="MBO2009610.1"/>
    <property type="molecule type" value="Genomic_DNA"/>
</dbReference>
<sequence>MRPWCGPTRRRRAAEKSRIGAEALGRSRGGLKTKIHALVDALGNPLRVVLGPSQQADYRRVADLLPAAKGADNVLTDKAYDTNAVLTCVVVFGAQVVILSKKNRLVQRLIDRNLYQNRNKVERFFSRLKPFRRLATLYDKTASSFLGMVHLVSALLWLR</sequence>
<name>A0ABS3QFY4_9BACT</name>
<evidence type="ECO:0000313" key="2">
    <source>
        <dbReference type="EMBL" id="MBO2009610.1"/>
    </source>
</evidence>
<feature type="domain" description="Transposase IS4-like" evidence="1">
    <location>
        <begin position="25"/>
        <end position="156"/>
    </location>
</feature>
<dbReference type="Pfam" id="PF01609">
    <property type="entry name" value="DDE_Tnp_1"/>
    <property type="match status" value="1"/>
</dbReference>
<evidence type="ECO:0000259" key="1">
    <source>
        <dbReference type="Pfam" id="PF01609"/>
    </source>
</evidence>
<reference evidence="2 3" key="1">
    <citation type="submission" date="2021-03" db="EMBL/GenBank/DDBJ databases">
        <authorList>
            <person name="Kim M.K."/>
        </authorList>
    </citation>
    <scope>NUCLEOTIDE SEQUENCE [LARGE SCALE GENOMIC DNA]</scope>
    <source>
        <strain evidence="2 3">BT442</strain>
    </source>
</reference>
<dbReference type="PANTHER" id="PTHR30007:SF1">
    <property type="entry name" value="BLR1914 PROTEIN"/>
    <property type="match status" value="1"/>
</dbReference>
<comment type="caution">
    <text evidence="2">The sequence shown here is derived from an EMBL/GenBank/DDBJ whole genome shotgun (WGS) entry which is preliminary data.</text>
</comment>
<dbReference type="NCBIfam" id="NF033580">
    <property type="entry name" value="transpos_IS5_3"/>
    <property type="match status" value="1"/>
</dbReference>